<evidence type="ECO:0000256" key="2">
    <source>
        <dbReference type="ARBA" id="ARBA00022692"/>
    </source>
</evidence>
<organism evidence="8 9">
    <name type="scientific">Paenibacillus silvestris</name>
    <dbReference type="NCBI Taxonomy" id="2606219"/>
    <lineage>
        <taxon>Bacteria</taxon>
        <taxon>Bacillati</taxon>
        <taxon>Bacillota</taxon>
        <taxon>Bacilli</taxon>
        <taxon>Bacillales</taxon>
        <taxon>Paenibacillaceae</taxon>
        <taxon>Paenibacillus</taxon>
    </lineage>
</organism>
<name>A0A6L8UUJ6_9BACL</name>
<accession>A0A6L8UUJ6</accession>
<comment type="caution">
    <text evidence="8">The sequence shown here is derived from an EMBL/GenBank/DDBJ whole genome shotgun (WGS) entry which is preliminary data.</text>
</comment>
<reference evidence="8 9" key="1">
    <citation type="submission" date="2019-12" db="EMBL/GenBank/DDBJ databases">
        <title>Paenibacillus sp. nov. sp. isolated from soil.</title>
        <authorList>
            <person name="Kim J."/>
            <person name="Jeong S.E."/>
            <person name="Jung H.S."/>
            <person name="Jeon C.O."/>
        </authorList>
    </citation>
    <scope>NUCLEOTIDE SEQUENCE [LARGE SCALE GENOMIC DNA]</scope>
    <source>
        <strain evidence="8 9">5J-6</strain>
    </source>
</reference>
<dbReference type="Gene3D" id="2.40.50.140">
    <property type="entry name" value="Nucleic acid-binding proteins"/>
    <property type="match status" value="1"/>
</dbReference>
<evidence type="ECO:0000256" key="1">
    <source>
        <dbReference type="ARBA" id="ARBA00004141"/>
    </source>
</evidence>
<keyword evidence="4 5" id="KW-0472">Membrane</keyword>
<dbReference type="PANTHER" id="PTHR33507">
    <property type="entry name" value="INNER MEMBRANE PROTEIN YBBJ"/>
    <property type="match status" value="1"/>
</dbReference>
<comment type="subcellular location">
    <subcellularLocation>
        <location evidence="1">Membrane</location>
        <topology evidence="1">Multi-pass membrane protein</topology>
    </subcellularLocation>
</comment>
<evidence type="ECO:0000256" key="4">
    <source>
        <dbReference type="ARBA" id="ARBA00023136"/>
    </source>
</evidence>
<feature type="domain" description="NfeD integral membrane" evidence="7">
    <location>
        <begin position="17"/>
        <end position="130"/>
    </location>
</feature>
<dbReference type="GO" id="GO:0005886">
    <property type="term" value="C:plasma membrane"/>
    <property type="evidence" value="ECO:0007669"/>
    <property type="project" value="TreeGrafter"/>
</dbReference>
<evidence type="ECO:0000256" key="3">
    <source>
        <dbReference type="ARBA" id="ARBA00022989"/>
    </source>
</evidence>
<evidence type="ECO:0000313" key="9">
    <source>
        <dbReference type="Proteomes" id="UP000481087"/>
    </source>
</evidence>
<gene>
    <name evidence="8" type="ORF">GQF01_07090</name>
</gene>
<proteinExistence type="predicted"/>
<dbReference type="EMBL" id="WTUZ01000010">
    <property type="protein sequence ID" value="MZQ81898.1"/>
    <property type="molecule type" value="Genomic_DNA"/>
</dbReference>
<feature type="domain" description="NfeD-like C-terminal" evidence="6">
    <location>
        <begin position="161"/>
        <end position="214"/>
    </location>
</feature>
<dbReference type="InterPro" id="IPR012340">
    <property type="entry name" value="NA-bd_OB-fold"/>
</dbReference>
<dbReference type="Pfam" id="PF01957">
    <property type="entry name" value="NfeD"/>
    <property type="match status" value="1"/>
</dbReference>
<dbReference type="AlphaFoldDB" id="A0A6L8UUJ6"/>
<dbReference type="InterPro" id="IPR052165">
    <property type="entry name" value="Membrane_assoc_protease"/>
</dbReference>
<keyword evidence="2 5" id="KW-0812">Transmembrane</keyword>
<sequence>MMFAENLSTFLTHPITATVLLMVGIIGIALELLFFSSGLLALAGVAGFGLYFLGFYLAGFAGFGDLAVFGIGLVLLILELVVPSFGILSVLGAICLFGGVLLASSNPMDAAVMLGIALLVAIIVIAFAIKTFKHRGVWNRFILKEQLTTDKGFTSSPDRTHLIGLTGQSITPLRPAGTAIIEGERVDVVTNGSFISNAKEIIVVDVEGARVVVKEIEANQATNS</sequence>
<dbReference type="InterPro" id="IPR056739">
    <property type="entry name" value="NfeD_membrane"/>
</dbReference>
<feature type="transmembrane region" description="Helical" evidence="5">
    <location>
        <begin position="110"/>
        <end position="129"/>
    </location>
</feature>
<dbReference type="PANTHER" id="PTHR33507:SF3">
    <property type="entry name" value="INNER MEMBRANE PROTEIN YBBJ"/>
    <property type="match status" value="1"/>
</dbReference>
<evidence type="ECO:0000256" key="5">
    <source>
        <dbReference type="SAM" id="Phobius"/>
    </source>
</evidence>
<protein>
    <submittedName>
        <fullName evidence="8">Nodulation efficiency protein NfeD</fullName>
    </submittedName>
</protein>
<dbReference type="Proteomes" id="UP000481087">
    <property type="component" value="Unassembled WGS sequence"/>
</dbReference>
<dbReference type="Pfam" id="PF24961">
    <property type="entry name" value="NfeD_membrane"/>
    <property type="match status" value="1"/>
</dbReference>
<keyword evidence="9" id="KW-1185">Reference proteome</keyword>
<evidence type="ECO:0000259" key="7">
    <source>
        <dbReference type="Pfam" id="PF24961"/>
    </source>
</evidence>
<dbReference type="SUPFAM" id="SSF141322">
    <property type="entry name" value="NfeD domain-like"/>
    <property type="match status" value="1"/>
</dbReference>
<dbReference type="InterPro" id="IPR002810">
    <property type="entry name" value="NfeD-like_C"/>
</dbReference>
<evidence type="ECO:0000313" key="8">
    <source>
        <dbReference type="EMBL" id="MZQ81898.1"/>
    </source>
</evidence>
<evidence type="ECO:0000259" key="6">
    <source>
        <dbReference type="Pfam" id="PF01957"/>
    </source>
</evidence>
<keyword evidence="3 5" id="KW-1133">Transmembrane helix</keyword>